<organism evidence="3 4">
    <name type="scientific">Corticimicrobacter populi</name>
    <dbReference type="NCBI Taxonomy" id="2175229"/>
    <lineage>
        <taxon>Bacteria</taxon>
        <taxon>Pseudomonadati</taxon>
        <taxon>Pseudomonadota</taxon>
        <taxon>Betaproteobacteria</taxon>
        <taxon>Burkholderiales</taxon>
        <taxon>Alcaligenaceae</taxon>
        <taxon>Corticimicrobacter</taxon>
    </lineage>
</organism>
<dbReference type="InterPro" id="IPR010069">
    <property type="entry name" value="CdiA_FHA1_rpt"/>
</dbReference>
<dbReference type="SUPFAM" id="SSF51126">
    <property type="entry name" value="Pectin lyase-like"/>
    <property type="match status" value="1"/>
</dbReference>
<protein>
    <recommendedName>
        <fullName evidence="2">Filamentous haemagglutinin FhaB/tRNA nuclease CdiA-like TPS domain-containing protein</fullName>
    </recommendedName>
</protein>
<sequence>MNKNLYKVIFSAVRGQLIVVGETARGLGKAGGRTTQGAVVLAGTSMPFFRLGLLSMAILLALAVVRPAEAQIVADPAAPGNQQPTILQAPNGVPLVNIQTPSAAGVSRNEYRQFDVQEQGAILNNSRREAQTQLGGWVQGNPWLARGEARVILNEVNSSDPSHLRGYVEVAGQRAEVVIANPAGVQIDGGGFINASRATITTGQPILQGGSLEGYRVQRGTIAIEGKGLDASSTDYTGLLARAVEVNAGVWANDLQVIAGASEVAAAGSAVDTARPGQGDPATGPVSGYALDVAALGGMYAGKIALVGTEAGLGVRNAGRIAASAGQVAISADGKLYNQGQILSSGGERADIVVRTSGEARNAGTLYAQGDAVIQASSDIVQDEQAVLAARADVRLQARGQDSRIVAARTSALAAGMEVDGRLAVQDQGNLSLEADGAVQVQGQILAQASLSVQGSEIDMRGSQSGARDIALQARAGDIDLSQADTIARDGAALQATDTVITAQGQLGANHITVQAQNLDNAGGRIAQREARTLHLELPGTLDNRDGQIVTAGDLDIRLGGDLDNRAGSLYAQGNSHIDSDRRVRNSGAIAAQGDLTLATETLESSTGSLLAAGVDGTGRFVDGARTLRAEARQAAQAQGQTAASGSVTLAGASVDVRGGQLSGAAIEIVAETGDIDAREATLSARDHLALRTQQTQRLDHRGGQMRARDIEVDTGVLDNQSGRIAGIERIRITAGQIDNREGVVAAGQAMALTAAGIDNRRGALQADEARLAVAQRLDNRDGLVSADGVLNLHDRDAADVQQRALAVDNRAGALLAGTRLDIAAARLSGDGQVLSSGDLAADLSQDYQHEAQGQLQANGAVALTSAGRIVNRGELAAGDSLTLRARQIDNTAQGRLLADKTTLHVLDRLDNRGLIDGAHTRIDAAHLNNTGTGRIYGDEVSIRADLLDNTAETVDGATTSAVIAARERLDIAAGTLRNTGHALVFSAGDMAVGGMLDAQYRATGLAGRIDNVGATIEALGNLRLGAAALENANADFRTTLEQVAGPESLLYIQPRGSTLKILAENLRWEGWSRAGQYRFKTDPPDNDSGVLGLSPVPRVGEQDCTGDEASEVCTPLAGADYPSHDPAWSYFSLPAPAAAPPRPTLAQPTAPDPAGQTACATGAGYDAQACGVYEAAWDTYRADQQAYDQAWAQYQTDHAQWQVESETRYEALDQAIATYNNRFAGNKIRDWTQYAVTRTEYETQVAVSDPGQILAGGALRLEGGHLVNDKSQIVAGGALEGDLERLDNIDAEGVHVVHEEGTSQYTYSRWRGGFKRYHQRRWGDRVAYLPADEVTSITLPVTRAEGDTQAQGSGYAPDAQASGGRVDDGSLTVELAALGERVTEVQAHAGPQAAVETARDQAAAALAQQAGAAGTGTQTPALIRTVASDTQLPDAGLYRRQPDPAARYLIETDTRFTDYRQWLSSDYMLAALSSDPTRMQKRLGDGFYEQRLIREQISQLTGRRYLQGHASDEEQYRTLMQAGLTYAQQWDLVPGVALTPAQMAQLTTDMVWLVARDVTLDDGTVQRVLAPQVYVRVQPGDLRGDGTLIAADQIDLALGSDLVNSGTIAGRSTVRIAADNIHNAGTIQGRDILLDARADLALLGGQVLAGQQLAALAGRDLHLESTVRSDANEAGASSFSRTNLDRVAGLYVLNPDAQGTLVASAGRDLTALGGVFSHAGVQGETRVLAGRDLTLSAVTVAQDENSVADSRNYLRQGSRQDVGSRIETAGDVRLQAGQDVRTVAATISSERGALGVAAGRDIDLQAGRDAQYLDEAHYHKHSGTLGSSSVATRDQLRSDTAQGSRLSAETIALQAGRDIGIEAGQIAADGDLSLRAGRDVAIEAGQDFHDENHFKETKRSGLMSSGIGFTIGSRQLSTDQDSTQASAAASTVGSVAGDVAIVAGGQYRQTGSDVLAPDGDVLIAAQDIAITEARDTWRQTQETKFRQSGLSVSVTSPVISAVQMADQMKQAAGHTGDARMQALAAGAAALNVYNNAGAIADSASALANGNPAQAGIGISVTVGSSKSSSWQEMREDQARGSSVQAGGDVSLVATGADAKSNILVRGSDVTAGGDATLLAQNDIRLQAARNSASQESSSKSSSAGAGVALTFGQNGMAAGVTVSASRGRGSADGRDTTWTNSHVRAGETATLISGADTVLQGAQVAGERVRASVGGDLTIESLQETSTYKGRDSSMGGSLTVGAGFAASGSYSRAKAEGDYASVNEISGIQAGAGGFDVDVAGHTDLRGAVIASARETVEAGRNRLSTGTLSASDIANHSDYKASGISLGGGYSHSSATG</sequence>
<dbReference type="NCBIfam" id="TIGR01901">
    <property type="entry name" value="adhes_NPXG"/>
    <property type="match status" value="1"/>
</dbReference>
<dbReference type="Pfam" id="PF13018">
    <property type="entry name" value="ESPR"/>
    <property type="match status" value="1"/>
</dbReference>
<feature type="non-terminal residue" evidence="3">
    <location>
        <position position="2340"/>
    </location>
</feature>
<dbReference type="Pfam" id="PF05860">
    <property type="entry name" value="TPS"/>
    <property type="match status" value="1"/>
</dbReference>
<dbReference type="Proteomes" id="UP000245212">
    <property type="component" value="Unassembled WGS sequence"/>
</dbReference>
<keyword evidence="4" id="KW-1185">Reference proteome</keyword>
<dbReference type="InterPro" id="IPR024973">
    <property type="entry name" value="ESPR"/>
</dbReference>
<accession>A0A2V1JY47</accession>
<dbReference type="InterPro" id="IPR008638">
    <property type="entry name" value="FhaB/CdiA-like_TPS"/>
</dbReference>
<dbReference type="GO" id="GO:0003824">
    <property type="term" value="F:catalytic activity"/>
    <property type="evidence" value="ECO:0007669"/>
    <property type="project" value="UniProtKB-ARBA"/>
</dbReference>
<dbReference type="EMBL" id="QETA01000006">
    <property type="protein sequence ID" value="PWF21928.1"/>
    <property type="molecule type" value="Genomic_DNA"/>
</dbReference>
<comment type="caution">
    <text evidence="3">The sequence shown here is derived from an EMBL/GenBank/DDBJ whole genome shotgun (WGS) entry which is preliminary data.</text>
</comment>
<evidence type="ECO:0000313" key="3">
    <source>
        <dbReference type="EMBL" id="PWF21928.1"/>
    </source>
</evidence>
<dbReference type="InterPro" id="IPR012334">
    <property type="entry name" value="Pectin_lyas_fold"/>
</dbReference>
<dbReference type="RefSeq" id="WP_109062744.1">
    <property type="nucleotide sequence ID" value="NZ_QETA01000006.1"/>
</dbReference>
<feature type="region of interest" description="Disordered" evidence="1">
    <location>
        <begin position="1822"/>
        <end position="1845"/>
    </location>
</feature>
<name>A0A2V1JY47_9BURK</name>
<evidence type="ECO:0000313" key="4">
    <source>
        <dbReference type="Proteomes" id="UP000245212"/>
    </source>
</evidence>
<gene>
    <name evidence="3" type="ORF">DD235_14175</name>
</gene>
<dbReference type="InterPro" id="IPR011050">
    <property type="entry name" value="Pectin_lyase_fold/virulence"/>
</dbReference>
<feature type="domain" description="Filamentous haemagglutinin FhaB/tRNA nuclease CdiA-like TPS" evidence="2">
    <location>
        <begin position="90"/>
        <end position="210"/>
    </location>
</feature>
<dbReference type="Gene3D" id="2.160.20.10">
    <property type="entry name" value="Single-stranded right-handed beta-helix, Pectin lyase-like"/>
    <property type="match status" value="1"/>
</dbReference>
<dbReference type="InterPro" id="IPR025157">
    <property type="entry name" value="Hemagglutinin_rpt"/>
</dbReference>
<reference evidence="4" key="1">
    <citation type="submission" date="2018-05" db="EMBL/GenBank/DDBJ databases">
        <authorList>
            <person name="Li Y."/>
        </authorList>
    </citation>
    <scope>NUCLEOTIDE SEQUENCE [LARGE SCALE GENOMIC DNA]</scope>
    <source>
        <strain evidence="4">3d-2-2</strain>
    </source>
</reference>
<feature type="compositionally biased region" description="Polar residues" evidence="1">
    <location>
        <begin position="1825"/>
        <end position="1845"/>
    </location>
</feature>
<dbReference type="SMART" id="SM00912">
    <property type="entry name" value="Haemagg_act"/>
    <property type="match status" value="1"/>
</dbReference>
<proteinExistence type="predicted"/>
<evidence type="ECO:0000259" key="2">
    <source>
        <dbReference type="SMART" id="SM00912"/>
    </source>
</evidence>
<dbReference type="Pfam" id="PF13332">
    <property type="entry name" value="Fil_haemagg_2"/>
    <property type="match status" value="3"/>
</dbReference>
<dbReference type="NCBIfam" id="TIGR01731">
    <property type="entry name" value="fil_hemag_20aa"/>
    <property type="match status" value="10"/>
</dbReference>
<evidence type="ECO:0000256" key="1">
    <source>
        <dbReference type="SAM" id="MobiDB-lite"/>
    </source>
</evidence>